<proteinExistence type="inferred from homology"/>
<comment type="function">
    <text evidence="3">Thiol-specific peroxidase that catalyzes the reduction of hydrogen peroxide and organic hydroperoxides to water and alcohols, respectively. Plays a role in cell protection against oxidative stress by detoxifying peroxides.</text>
</comment>
<feature type="domain" description="Thioredoxin" evidence="4">
    <location>
        <begin position="18"/>
        <end position="165"/>
    </location>
</feature>
<keyword evidence="3 5" id="KW-0560">Oxidoreductase</keyword>
<comment type="caution">
    <text evidence="3">Lacks conserved residue(s) required for the propagation of feature annotation.</text>
</comment>
<keyword evidence="3 5" id="KW-0575">Peroxidase</keyword>
<feature type="active site" description="Cysteine sulfenic acid (-SOH) intermediate" evidence="3">
    <location>
        <position position="60"/>
    </location>
</feature>
<dbReference type="SUPFAM" id="SSF52833">
    <property type="entry name" value="Thioredoxin-like"/>
    <property type="match status" value="1"/>
</dbReference>
<dbReference type="EC" id="1.11.1.24" evidence="3"/>
<dbReference type="Gene3D" id="3.40.30.10">
    <property type="entry name" value="Glutaredoxin"/>
    <property type="match status" value="1"/>
</dbReference>
<dbReference type="GO" id="GO:0004601">
    <property type="term" value="F:peroxidase activity"/>
    <property type="evidence" value="ECO:0007669"/>
    <property type="project" value="UniProtKB-KW"/>
</dbReference>
<evidence type="ECO:0000256" key="2">
    <source>
        <dbReference type="ARBA" id="ARBA00023284"/>
    </source>
</evidence>
<organism evidence="5 6">
    <name type="scientific">Guyparkeria halophila</name>
    <dbReference type="NCBI Taxonomy" id="47960"/>
    <lineage>
        <taxon>Bacteria</taxon>
        <taxon>Pseudomonadati</taxon>
        <taxon>Pseudomonadota</taxon>
        <taxon>Gammaproteobacteria</taxon>
        <taxon>Chromatiales</taxon>
        <taxon>Thioalkalibacteraceae</taxon>
        <taxon>Guyparkeria</taxon>
    </lineage>
</organism>
<dbReference type="InterPro" id="IPR050455">
    <property type="entry name" value="Tpx_Peroxidase_subfamily"/>
</dbReference>
<accession>A0ABZ0YTV8</accession>
<dbReference type="EMBL" id="CP140153">
    <property type="protein sequence ID" value="WQH15597.1"/>
    <property type="molecule type" value="Genomic_DNA"/>
</dbReference>
<comment type="catalytic activity">
    <reaction evidence="3">
        <text>a hydroperoxide + [thioredoxin]-dithiol = an alcohol + [thioredoxin]-disulfide + H2O</text>
        <dbReference type="Rhea" id="RHEA:62620"/>
        <dbReference type="Rhea" id="RHEA-COMP:10698"/>
        <dbReference type="Rhea" id="RHEA-COMP:10700"/>
        <dbReference type="ChEBI" id="CHEBI:15377"/>
        <dbReference type="ChEBI" id="CHEBI:29950"/>
        <dbReference type="ChEBI" id="CHEBI:30879"/>
        <dbReference type="ChEBI" id="CHEBI:35924"/>
        <dbReference type="ChEBI" id="CHEBI:50058"/>
        <dbReference type="EC" id="1.11.1.24"/>
    </reaction>
</comment>
<gene>
    <name evidence="3 5" type="primary">tpx</name>
    <name evidence="5" type="ORF">SR882_07450</name>
</gene>
<comment type="subunit">
    <text evidence="3">Homodimer.</text>
</comment>
<dbReference type="HAMAP" id="MF_00269">
    <property type="entry name" value="Tpx"/>
    <property type="match status" value="1"/>
</dbReference>
<sequence>MSQVTFKGTPVNVAGTLPSVGEKAPAFSLTASDLSDKGLDAFAGKKKVLNIFPSLDTGTCAKSVREFNRRAGEHGDAVVLGISMDLPFAQARFAEAEGIDNIAMLSAFRHPEFLDDYGLRIADGPLAGLAARTVVVLDADNTVRHVELVDEIADQPDYEAALGAL</sequence>
<keyword evidence="1" id="KW-1015">Disulfide bond</keyword>
<keyword evidence="3" id="KW-0049">Antioxidant</keyword>
<dbReference type="InterPro" id="IPR002065">
    <property type="entry name" value="TPX"/>
</dbReference>
<keyword evidence="2 3" id="KW-0676">Redox-active center</keyword>
<dbReference type="RefSeq" id="WP_322520624.1">
    <property type="nucleotide sequence ID" value="NZ_CP140153.1"/>
</dbReference>
<dbReference type="Pfam" id="PF08534">
    <property type="entry name" value="Redoxin"/>
    <property type="match status" value="1"/>
</dbReference>
<name>A0ABZ0YTV8_9GAMM</name>
<dbReference type="CDD" id="cd03014">
    <property type="entry name" value="PRX_Atyp2cys"/>
    <property type="match status" value="1"/>
</dbReference>
<dbReference type="PROSITE" id="PS51352">
    <property type="entry name" value="THIOREDOXIN_2"/>
    <property type="match status" value="1"/>
</dbReference>
<comment type="similarity">
    <text evidence="3">Belongs to the peroxiredoxin family. Tpx subfamily.</text>
</comment>
<dbReference type="Proteomes" id="UP001327459">
    <property type="component" value="Chromosome"/>
</dbReference>
<dbReference type="NCBIfam" id="NF001808">
    <property type="entry name" value="PRK00522.1"/>
    <property type="match status" value="1"/>
</dbReference>
<dbReference type="InterPro" id="IPR036249">
    <property type="entry name" value="Thioredoxin-like_sf"/>
</dbReference>
<dbReference type="PANTHER" id="PTHR43110:SF1">
    <property type="entry name" value="THIOL PEROXIDASE"/>
    <property type="match status" value="1"/>
</dbReference>
<keyword evidence="6" id="KW-1185">Reference proteome</keyword>
<protein>
    <recommendedName>
        <fullName evidence="3">Thiol peroxidase</fullName>
        <shortName evidence="3">Tpx</shortName>
        <ecNumber evidence="3">1.11.1.24</ecNumber>
    </recommendedName>
    <alternativeName>
        <fullName evidence="3">Peroxiredoxin tpx</fullName>
        <shortName evidence="3">Prx</shortName>
    </alternativeName>
    <alternativeName>
        <fullName evidence="3">Thioredoxin peroxidase</fullName>
    </alternativeName>
    <alternativeName>
        <fullName evidence="3">Thioredoxin-dependent peroxiredoxin</fullName>
    </alternativeName>
</protein>
<reference evidence="5 6" key="1">
    <citation type="submission" date="2023-11" db="EMBL/GenBank/DDBJ databases">
        <title>MicrobeMod: A computational toolkit for identifying prokaryotic methylation and restriction-modification with nanopore sequencing.</title>
        <authorList>
            <person name="Crits-Christoph A."/>
            <person name="Kang S.C."/>
            <person name="Lee H."/>
            <person name="Ostrov N."/>
        </authorList>
    </citation>
    <scope>NUCLEOTIDE SEQUENCE [LARGE SCALE GENOMIC DNA]</scope>
    <source>
        <strain evidence="5 6">ATCC 49870</strain>
    </source>
</reference>
<dbReference type="PANTHER" id="PTHR43110">
    <property type="entry name" value="THIOL PEROXIDASE"/>
    <property type="match status" value="1"/>
</dbReference>
<evidence type="ECO:0000256" key="3">
    <source>
        <dbReference type="HAMAP-Rule" id="MF_00269"/>
    </source>
</evidence>
<evidence type="ECO:0000313" key="6">
    <source>
        <dbReference type="Proteomes" id="UP001327459"/>
    </source>
</evidence>
<dbReference type="InterPro" id="IPR013766">
    <property type="entry name" value="Thioredoxin_domain"/>
</dbReference>
<evidence type="ECO:0000256" key="1">
    <source>
        <dbReference type="ARBA" id="ARBA00023157"/>
    </source>
</evidence>
<evidence type="ECO:0000313" key="5">
    <source>
        <dbReference type="EMBL" id="WQH15597.1"/>
    </source>
</evidence>
<evidence type="ECO:0000259" key="4">
    <source>
        <dbReference type="PROSITE" id="PS51352"/>
    </source>
</evidence>
<dbReference type="InterPro" id="IPR013740">
    <property type="entry name" value="Redoxin"/>
</dbReference>